<sequence length="112" mass="12398">MAQKVQVLLVDDVDGGEAEETVSFSVDGTNYEIDLSGVHAKQLREAVAPFLKAARKAPPKQGRGARAAKQRTAPNRERSAEIRAWAKEHGKDVSERGRIPQAIVDEFYARKR</sequence>
<evidence type="ECO:0000259" key="3">
    <source>
        <dbReference type="Pfam" id="PF11774"/>
    </source>
</evidence>
<name>A0ABV8FQ84_9ACTN</name>
<dbReference type="EMBL" id="JBHSBH010000012">
    <property type="protein sequence ID" value="MFC3998042.1"/>
    <property type="molecule type" value="Genomic_DNA"/>
</dbReference>
<comment type="caution">
    <text evidence="5">The sequence shown here is derived from an EMBL/GenBank/DDBJ whole genome shotgun (WGS) entry which is preliminary data.</text>
</comment>
<dbReference type="InterPro" id="IPR024412">
    <property type="entry name" value="Lsr2_dim_dom"/>
</dbReference>
<dbReference type="RefSeq" id="WP_378535526.1">
    <property type="nucleotide sequence ID" value="NZ_JBHSBH010000012.1"/>
</dbReference>
<keyword evidence="1" id="KW-0238">DNA-binding</keyword>
<dbReference type="InterPro" id="IPR042261">
    <property type="entry name" value="Lsr2-like_dimerization"/>
</dbReference>
<evidence type="ECO:0000313" key="5">
    <source>
        <dbReference type="EMBL" id="MFC3998042.1"/>
    </source>
</evidence>
<dbReference type="InterPro" id="IPR055370">
    <property type="entry name" value="Lsr2_DNA-bd"/>
</dbReference>
<dbReference type="Gene3D" id="4.10.320.10">
    <property type="entry name" value="E3-binding domain"/>
    <property type="match status" value="1"/>
</dbReference>
<evidence type="ECO:0000313" key="6">
    <source>
        <dbReference type="Proteomes" id="UP001595847"/>
    </source>
</evidence>
<dbReference type="Pfam" id="PF11774">
    <property type="entry name" value="Lsr2"/>
    <property type="match status" value="1"/>
</dbReference>
<reference evidence="6" key="1">
    <citation type="journal article" date="2019" name="Int. J. Syst. Evol. Microbiol.">
        <title>The Global Catalogue of Microorganisms (GCM) 10K type strain sequencing project: providing services to taxonomists for standard genome sequencing and annotation.</title>
        <authorList>
            <consortium name="The Broad Institute Genomics Platform"/>
            <consortium name="The Broad Institute Genome Sequencing Center for Infectious Disease"/>
            <person name="Wu L."/>
            <person name="Ma J."/>
        </authorList>
    </citation>
    <scope>NUCLEOTIDE SEQUENCE [LARGE SCALE GENOMIC DNA]</scope>
    <source>
        <strain evidence="6">TBRC 1826</strain>
    </source>
</reference>
<evidence type="ECO:0000256" key="2">
    <source>
        <dbReference type="SAM" id="MobiDB-lite"/>
    </source>
</evidence>
<evidence type="ECO:0000256" key="1">
    <source>
        <dbReference type="ARBA" id="ARBA00023125"/>
    </source>
</evidence>
<feature type="region of interest" description="Disordered" evidence="2">
    <location>
        <begin position="54"/>
        <end position="80"/>
    </location>
</feature>
<dbReference type="Pfam" id="PF23359">
    <property type="entry name" value="Lsr2_DNA-bd"/>
    <property type="match status" value="1"/>
</dbReference>
<feature type="domain" description="Lsr2 dimerization" evidence="3">
    <location>
        <begin position="1"/>
        <end position="57"/>
    </location>
</feature>
<protein>
    <submittedName>
        <fullName evidence="5">Lsr2 family protein</fullName>
    </submittedName>
</protein>
<organism evidence="5 6">
    <name type="scientific">Nocardiopsis sediminis</name>
    <dbReference type="NCBI Taxonomy" id="1778267"/>
    <lineage>
        <taxon>Bacteria</taxon>
        <taxon>Bacillati</taxon>
        <taxon>Actinomycetota</taxon>
        <taxon>Actinomycetes</taxon>
        <taxon>Streptosporangiales</taxon>
        <taxon>Nocardiopsidaceae</taxon>
        <taxon>Nocardiopsis</taxon>
    </lineage>
</organism>
<dbReference type="Gene3D" id="3.30.60.230">
    <property type="entry name" value="Lsr2, dimerization domain"/>
    <property type="match status" value="1"/>
</dbReference>
<accession>A0ABV8FQ84</accession>
<dbReference type="Proteomes" id="UP001595847">
    <property type="component" value="Unassembled WGS sequence"/>
</dbReference>
<evidence type="ECO:0000259" key="4">
    <source>
        <dbReference type="Pfam" id="PF23359"/>
    </source>
</evidence>
<keyword evidence="6" id="KW-1185">Reference proteome</keyword>
<proteinExistence type="predicted"/>
<dbReference type="InterPro" id="IPR036625">
    <property type="entry name" value="E3-bd_dom_sf"/>
</dbReference>
<gene>
    <name evidence="5" type="ORF">ACFOVU_19075</name>
</gene>
<feature type="domain" description="Lsr2 DNA-binding" evidence="4">
    <location>
        <begin position="75"/>
        <end position="109"/>
    </location>
</feature>